<dbReference type="Proteomes" id="UP000610558">
    <property type="component" value="Unassembled WGS sequence"/>
</dbReference>
<protein>
    <submittedName>
        <fullName evidence="1">Uncharacterized protein</fullName>
    </submittedName>
</protein>
<name>A0A927C4E2_9GAMM</name>
<keyword evidence="2" id="KW-1185">Reference proteome</keyword>
<dbReference type="EMBL" id="JACXLD010000009">
    <property type="protein sequence ID" value="MBD2859958.1"/>
    <property type="molecule type" value="Genomic_DNA"/>
</dbReference>
<gene>
    <name evidence="1" type="ORF">IB286_13190</name>
</gene>
<sequence length="252" mass="28596">MTKRFGKCSAEDLKGLLVFQHESIQMETEMAATLSGKLDTEMPRPFSWLKIYNSTFFELVSICVSLFNLESKVIEFANSGDPQKALSDWGASDETIPEVGESARPYALAALQAIFRTFKSIRYYGYSLDTFVSSYSKTSDDKILFKMLRVDKSLLAHPNLERRIAIAEAEGDAGFFKKLASAINGQPSQKLLEYPELRLCLVALHQEDALESLNEEKAYQLFCVDLAIYPHDGDAARSLWKFIERWKKNYPT</sequence>
<evidence type="ECO:0000313" key="1">
    <source>
        <dbReference type="EMBL" id="MBD2859958.1"/>
    </source>
</evidence>
<evidence type="ECO:0000313" key="2">
    <source>
        <dbReference type="Proteomes" id="UP000610558"/>
    </source>
</evidence>
<accession>A0A927C4E2</accession>
<proteinExistence type="predicted"/>
<comment type="caution">
    <text evidence="1">The sequence shown here is derived from an EMBL/GenBank/DDBJ whole genome shotgun (WGS) entry which is preliminary data.</text>
</comment>
<organism evidence="1 2">
    <name type="scientific">Spongiibacter pelagi</name>
    <dbReference type="NCBI Taxonomy" id="2760804"/>
    <lineage>
        <taxon>Bacteria</taxon>
        <taxon>Pseudomonadati</taxon>
        <taxon>Pseudomonadota</taxon>
        <taxon>Gammaproteobacteria</taxon>
        <taxon>Cellvibrionales</taxon>
        <taxon>Spongiibacteraceae</taxon>
        <taxon>Spongiibacter</taxon>
    </lineage>
</organism>
<dbReference type="RefSeq" id="WP_190766341.1">
    <property type="nucleotide sequence ID" value="NZ_JACXLD010000009.1"/>
</dbReference>
<dbReference type="AlphaFoldDB" id="A0A927C4E2"/>
<reference evidence="1" key="1">
    <citation type="submission" date="2020-09" db="EMBL/GenBank/DDBJ databases">
        <authorList>
            <person name="Yoon J.-W."/>
        </authorList>
    </citation>
    <scope>NUCLEOTIDE SEQUENCE</scope>
    <source>
        <strain evidence="1">KMU-158</strain>
    </source>
</reference>